<feature type="compositionally biased region" description="Basic and acidic residues" evidence="1">
    <location>
        <begin position="137"/>
        <end position="152"/>
    </location>
</feature>
<proteinExistence type="predicted"/>
<feature type="compositionally biased region" description="Acidic residues" evidence="1">
    <location>
        <begin position="12"/>
        <end position="24"/>
    </location>
</feature>
<feature type="region of interest" description="Disordered" evidence="1">
    <location>
        <begin position="1"/>
        <end position="37"/>
    </location>
</feature>
<dbReference type="STRING" id="87229.A0A4Z1L243"/>
<feature type="region of interest" description="Disordered" evidence="1">
    <location>
        <begin position="133"/>
        <end position="168"/>
    </location>
</feature>
<dbReference type="AlphaFoldDB" id="A0A4Z1L243"/>
<protein>
    <submittedName>
        <fullName evidence="2">Uncharacterized protein</fullName>
    </submittedName>
</protein>
<sequence>MISIESHGPQEEYPDTSDSAEYDTSDSTQNYESSHSKNISWKTMESSKGAKSLYNNSASIASKSTEERKKKFSAKGTRKLFIEDTNNVPLKGINDFSLEIGFMAMDSDGKDDLEDKANDILTALQKTRLRLRKMNKKKSEEKCDSADEKEGGVDETQDLMIDPHLHGS</sequence>
<organism evidence="2 3">
    <name type="scientific">Botrytis porri</name>
    <dbReference type="NCBI Taxonomy" id="87229"/>
    <lineage>
        <taxon>Eukaryota</taxon>
        <taxon>Fungi</taxon>
        <taxon>Dikarya</taxon>
        <taxon>Ascomycota</taxon>
        <taxon>Pezizomycotina</taxon>
        <taxon>Leotiomycetes</taxon>
        <taxon>Helotiales</taxon>
        <taxon>Sclerotiniaceae</taxon>
        <taxon>Botrytis</taxon>
    </lineage>
</organism>
<comment type="caution">
    <text evidence="2">The sequence shown here is derived from an EMBL/GenBank/DDBJ whole genome shotgun (WGS) entry which is preliminary data.</text>
</comment>
<reference evidence="2 3" key="1">
    <citation type="submission" date="2017-12" db="EMBL/GenBank/DDBJ databases">
        <title>Comparative genomics of Botrytis spp.</title>
        <authorList>
            <person name="Valero-Jimenez C.A."/>
            <person name="Tapia P."/>
            <person name="Veloso J."/>
            <person name="Silva-Moreno E."/>
            <person name="Staats M."/>
            <person name="Valdes J.H."/>
            <person name="Van Kan J.A.L."/>
        </authorList>
    </citation>
    <scope>NUCLEOTIDE SEQUENCE [LARGE SCALE GENOMIC DNA]</scope>
    <source>
        <strain evidence="2 3">MUCL3349</strain>
    </source>
</reference>
<dbReference type="Proteomes" id="UP000297280">
    <property type="component" value="Unassembled WGS sequence"/>
</dbReference>
<evidence type="ECO:0000313" key="2">
    <source>
        <dbReference type="EMBL" id="TGO90878.1"/>
    </source>
</evidence>
<keyword evidence="3" id="KW-1185">Reference proteome</keyword>
<gene>
    <name evidence="2" type="ORF">BPOR_0047g00010</name>
</gene>
<evidence type="ECO:0000256" key="1">
    <source>
        <dbReference type="SAM" id="MobiDB-lite"/>
    </source>
</evidence>
<name>A0A4Z1L243_9HELO</name>
<evidence type="ECO:0000313" key="3">
    <source>
        <dbReference type="Proteomes" id="UP000297280"/>
    </source>
</evidence>
<accession>A0A4Z1L243</accession>
<feature type="compositionally biased region" description="Polar residues" evidence="1">
    <location>
        <begin position="25"/>
        <end position="37"/>
    </location>
</feature>
<dbReference type="EMBL" id="PQXO01000047">
    <property type="protein sequence ID" value="TGO90878.1"/>
    <property type="molecule type" value="Genomic_DNA"/>
</dbReference>